<name>A0A2K0TU94_TRIHA</name>
<dbReference type="EMBL" id="MTYI01000217">
    <property type="protein sequence ID" value="PNP49115.1"/>
    <property type="molecule type" value="Genomic_DNA"/>
</dbReference>
<proteinExistence type="predicted"/>
<protein>
    <recommendedName>
        <fullName evidence="4">Secreted protein</fullName>
    </recommendedName>
</protein>
<organism evidence="2 3">
    <name type="scientific">Trichoderma harzianum</name>
    <name type="common">Hypocrea lixii</name>
    <dbReference type="NCBI Taxonomy" id="5544"/>
    <lineage>
        <taxon>Eukaryota</taxon>
        <taxon>Fungi</taxon>
        <taxon>Dikarya</taxon>
        <taxon>Ascomycota</taxon>
        <taxon>Pezizomycotina</taxon>
        <taxon>Sordariomycetes</taxon>
        <taxon>Hypocreomycetidae</taxon>
        <taxon>Hypocreales</taxon>
        <taxon>Hypocreaceae</taxon>
        <taxon>Trichoderma</taxon>
    </lineage>
</organism>
<evidence type="ECO:0008006" key="4">
    <source>
        <dbReference type="Google" id="ProtNLM"/>
    </source>
</evidence>
<comment type="caution">
    <text evidence="2">The sequence shown here is derived from an EMBL/GenBank/DDBJ whole genome shotgun (WGS) entry which is preliminary data.</text>
</comment>
<sequence length="77" mass="8585">MGPSPGFGAGVIHRLCAALACQLALSPLLPLPARREAAAHSLRLAIRDIMMVSVWSWYRRVRIFSGQTMFGMRLKEF</sequence>
<keyword evidence="1" id="KW-0732">Signal</keyword>
<accession>A0A2K0TU94</accession>
<gene>
    <name evidence="2" type="ORF">THARTR1_10189</name>
</gene>
<evidence type="ECO:0000313" key="2">
    <source>
        <dbReference type="EMBL" id="PNP49115.1"/>
    </source>
</evidence>
<dbReference type="AlphaFoldDB" id="A0A2K0TU94"/>
<feature type="signal peptide" evidence="1">
    <location>
        <begin position="1"/>
        <end position="20"/>
    </location>
</feature>
<evidence type="ECO:0000313" key="3">
    <source>
        <dbReference type="Proteomes" id="UP000236290"/>
    </source>
</evidence>
<reference evidence="2 3" key="1">
    <citation type="submission" date="2017-02" db="EMBL/GenBank/DDBJ databases">
        <title>Genomes of Trichoderma spp. with biocontrol activity.</title>
        <authorList>
            <person name="Gardiner D."/>
            <person name="Kazan K."/>
            <person name="Vos C."/>
            <person name="Harvey P."/>
        </authorList>
    </citation>
    <scope>NUCLEOTIDE SEQUENCE [LARGE SCALE GENOMIC DNA]</scope>
    <source>
        <strain evidence="2 3">Tr1</strain>
    </source>
</reference>
<evidence type="ECO:0000256" key="1">
    <source>
        <dbReference type="SAM" id="SignalP"/>
    </source>
</evidence>
<feature type="chain" id="PRO_5014362965" description="Secreted protein" evidence="1">
    <location>
        <begin position="21"/>
        <end position="77"/>
    </location>
</feature>
<dbReference type="Proteomes" id="UP000236290">
    <property type="component" value="Unassembled WGS sequence"/>
</dbReference>